<keyword evidence="1" id="KW-0999">Mitochondrion inner membrane</keyword>
<dbReference type="GO" id="GO:0061617">
    <property type="term" value="C:MICOS complex"/>
    <property type="evidence" value="ECO:0007669"/>
    <property type="project" value="UniProtKB-UniRule"/>
</dbReference>
<protein>
    <recommendedName>
        <fullName evidence="1">MICOS complex subunit</fullName>
    </recommendedName>
</protein>
<keyword evidence="1" id="KW-0472">Membrane</keyword>
<sequence>MVTGLLTESVWSSGSRIKKLIYPTGLMTLATSMYYPQQAASVAKVIELVTLCRRV</sequence>
<organism evidence="2">
    <name type="scientific">Anguilla anguilla</name>
    <name type="common">European freshwater eel</name>
    <name type="synonym">Muraena anguilla</name>
    <dbReference type="NCBI Taxonomy" id="7936"/>
    <lineage>
        <taxon>Eukaryota</taxon>
        <taxon>Metazoa</taxon>
        <taxon>Chordata</taxon>
        <taxon>Craniata</taxon>
        <taxon>Vertebrata</taxon>
        <taxon>Euteleostomi</taxon>
        <taxon>Actinopterygii</taxon>
        <taxon>Neopterygii</taxon>
        <taxon>Teleostei</taxon>
        <taxon>Anguilliformes</taxon>
        <taxon>Anguillidae</taxon>
        <taxon>Anguilla</taxon>
    </lineage>
</organism>
<evidence type="ECO:0000313" key="2">
    <source>
        <dbReference type="EMBL" id="JAH93414.1"/>
    </source>
</evidence>
<evidence type="ECO:0000256" key="1">
    <source>
        <dbReference type="RuleBase" id="RU363021"/>
    </source>
</evidence>
<dbReference type="GO" id="GO:0042407">
    <property type="term" value="P:cristae formation"/>
    <property type="evidence" value="ECO:0007669"/>
    <property type="project" value="InterPro"/>
</dbReference>
<accession>A0A0E9WSL9</accession>
<comment type="subunit">
    <text evidence="1">Component of the mitochondrial contact site and cristae organizing system (MICOS) complex.</text>
</comment>
<dbReference type="InterPro" id="IPR019166">
    <property type="entry name" value="MIC26/MIC27"/>
</dbReference>
<name>A0A0E9WSL9_ANGAN</name>
<dbReference type="AlphaFoldDB" id="A0A0E9WSL9"/>
<keyword evidence="1" id="KW-0496">Mitochondrion</keyword>
<comment type="function">
    <text evidence="1">Component of the MICOS complex, a large protein complex of the mitochondrial inner membrane that plays crucial roles in the maintenance of crista junctions, inner membrane architecture, and formation of contact sites to the outer membrane.</text>
</comment>
<reference evidence="2" key="2">
    <citation type="journal article" date="2015" name="Fish Shellfish Immunol.">
        <title>Early steps in the European eel (Anguilla anguilla)-Vibrio vulnificus interaction in the gills: Role of the RtxA13 toxin.</title>
        <authorList>
            <person name="Callol A."/>
            <person name="Pajuelo D."/>
            <person name="Ebbesson L."/>
            <person name="Teles M."/>
            <person name="MacKenzie S."/>
            <person name="Amaro C."/>
        </authorList>
    </citation>
    <scope>NUCLEOTIDE SEQUENCE</scope>
</reference>
<comment type="subcellular location">
    <subcellularLocation>
        <location evidence="1">Mitochondrion inner membrane</location>
    </subcellularLocation>
</comment>
<proteinExistence type="predicted"/>
<dbReference type="EMBL" id="GBXM01015163">
    <property type="protein sequence ID" value="JAH93414.1"/>
    <property type="molecule type" value="Transcribed_RNA"/>
</dbReference>
<reference evidence="2" key="1">
    <citation type="submission" date="2014-11" db="EMBL/GenBank/DDBJ databases">
        <authorList>
            <person name="Amaro Gonzalez C."/>
        </authorList>
    </citation>
    <scope>NUCLEOTIDE SEQUENCE</scope>
</reference>
<dbReference type="Pfam" id="PF09769">
    <property type="entry name" value="ApoO"/>
    <property type="match status" value="1"/>
</dbReference>